<sequence>MPLQEHAKRQPPIEMQNQPALAGFTLVGHCFSCGYKEKFNFKYAPTTQPIQIGWIHHERDSRDSNKINKT</sequence>
<keyword evidence="1" id="KW-0614">Plasmid</keyword>
<name>A0ABN6LGC4_9BACT</name>
<evidence type="ECO:0000313" key="2">
    <source>
        <dbReference type="Proteomes" id="UP001354989"/>
    </source>
</evidence>
<geneLocation type="plasmid" evidence="1 2">
    <name>pPP1</name>
</geneLocation>
<proteinExistence type="predicted"/>
<accession>A0ABN6LGC4</accession>
<organism evidence="1 2">
    <name type="scientific">Persicobacter psychrovividus</name>
    <dbReference type="NCBI Taxonomy" id="387638"/>
    <lineage>
        <taxon>Bacteria</taxon>
        <taxon>Pseudomonadati</taxon>
        <taxon>Bacteroidota</taxon>
        <taxon>Cytophagia</taxon>
        <taxon>Cytophagales</taxon>
        <taxon>Persicobacteraceae</taxon>
        <taxon>Persicobacter</taxon>
    </lineage>
</organism>
<keyword evidence="2" id="KW-1185">Reference proteome</keyword>
<dbReference type="Proteomes" id="UP001354989">
    <property type="component" value="Plasmid pPP1"/>
</dbReference>
<dbReference type="EMBL" id="AP025293">
    <property type="protein sequence ID" value="BDD00542.1"/>
    <property type="molecule type" value="Genomic_DNA"/>
</dbReference>
<gene>
    <name evidence="1" type="ORF">PEPS_28220</name>
</gene>
<reference evidence="1 2" key="1">
    <citation type="submission" date="2021-12" db="EMBL/GenBank/DDBJ databases">
        <title>Genome sequencing of bacteria with rrn-lacking chromosome and rrn-plasmid.</title>
        <authorList>
            <person name="Anda M."/>
            <person name="Iwasaki W."/>
        </authorList>
    </citation>
    <scope>NUCLEOTIDE SEQUENCE [LARGE SCALE GENOMIC DNA]</scope>
    <source>
        <strain evidence="1 2">NBRC 101262</strain>
        <plasmid evidence="1 2">pPP1</plasmid>
    </source>
</reference>
<evidence type="ECO:0000313" key="1">
    <source>
        <dbReference type="EMBL" id="BDD00542.1"/>
    </source>
</evidence>
<protein>
    <submittedName>
        <fullName evidence="1">Uncharacterized protein</fullName>
    </submittedName>
</protein>